<feature type="binding site" evidence="6">
    <location>
        <position position="10"/>
    </location>
    <ligand>
        <name>Mg(2+)</name>
        <dbReference type="ChEBI" id="CHEBI:18420"/>
    </ligand>
</feature>
<dbReference type="Proteomes" id="UP001491552">
    <property type="component" value="Unassembled WGS sequence"/>
</dbReference>
<evidence type="ECO:0000256" key="5">
    <source>
        <dbReference type="ARBA" id="ARBA00022932"/>
    </source>
</evidence>
<dbReference type="InterPro" id="IPR017961">
    <property type="entry name" value="DNA_pol_Y-fam_little_finger"/>
</dbReference>
<keyword evidence="4 6" id="KW-0227">DNA damage</keyword>
<dbReference type="Gene3D" id="3.30.1490.100">
    <property type="entry name" value="DNA polymerase, Y-family, little finger domain"/>
    <property type="match status" value="1"/>
</dbReference>
<dbReference type="SUPFAM" id="SSF56672">
    <property type="entry name" value="DNA/RNA polymerases"/>
    <property type="match status" value="1"/>
</dbReference>
<dbReference type="EMBL" id="JBBMFF010000208">
    <property type="protein sequence ID" value="MEQ2511047.1"/>
    <property type="molecule type" value="Genomic_DNA"/>
</dbReference>
<dbReference type="RefSeq" id="WP_178482084.1">
    <property type="nucleotide sequence ID" value="NZ_JBBMFF010000208.1"/>
</dbReference>
<dbReference type="InterPro" id="IPR036775">
    <property type="entry name" value="DNA_pol_Y-fam_lit_finger_sf"/>
</dbReference>
<keyword evidence="6" id="KW-0238">DNA-binding</keyword>
<dbReference type="PANTHER" id="PTHR11076:SF35">
    <property type="entry name" value="DNA REPAIR PROTEIN HOMOLOG YOBH"/>
    <property type="match status" value="1"/>
</dbReference>
<keyword evidence="3 6" id="KW-0548">Nucleotidyltransferase</keyword>
<feature type="domain" description="UmuC" evidence="7">
    <location>
        <begin position="6"/>
        <end position="188"/>
    </location>
</feature>
<dbReference type="Pfam" id="PF00817">
    <property type="entry name" value="IMS"/>
    <property type="match status" value="1"/>
</dbReference>
<protein>
    <recommendedName>
        <fullName evidence="6">DNA polymerase IV</fullName>
        <shortName evidence="6">Pol IV</shortName>
        <ecNumber evidence="6">2.7.7.7</ecNumber>
    </recommendedName>
</protein>
<dbReference type="InterPro" id="IPR043128">
    <property type="entry name" value="Rev_trsase/Diguanyl_cyclase"/>
</dbReference>
<dbReference type="InterPro" id="IPR043502">
    <property type="entry name" value="DNA/RNA_pol_sf"/>
</dbReference>
<evidence type="ECO:0000313" key="8">
    <source>
        <dbReference type="EMBL" id="MEQ2511047.1"/>
    </source>
</evidence>
<dbReference type="EC" id="2.7.7.7" evidence="6"/>
<comment type="subunit">
    <text evidence="6">Monomer.</text>
</comment>
<evidence type="ECO:0000259" key="7">
    <source>
        <dbReference type="PROSITE" id="PS50173"/>
    </source>
</evidence>
<dbReference type="InterPro" id="IPR001126">
    <property type="entry name" value="UmuC"/>
</dbReference>
<name>A0ABV1G6K2_9FIRM</name>
<comment type="caution">
    <text evidence="8">The sequence shown here is derived from an EMBL/GenBank/DDBJ whole genome shotgun (WGS) entry which is preliminary data.</text>
</comment>
<proteinExistence type="inferred from homology"/>
<evidence type="ECO:0000256" key="6">
    <source>
        <dbReference type="HAMAP-Rule" id="MF_01113"/>
    </source>
</evidence>
<evidence type="ECO:0000313" key="9">
    <source>
        <dbReference type="Proteomes" id="UP001491552"/>
    </source>
</evidence>
<feature type="site" description="Substrate discrimination" evidence="6">
    <location>
        <position position="15"/>
    </location>
</feature>
<keyword evidence="6" id="KW-0963">Cytoplasm</keyword>
<keyword evidence="6" id="KW-0808">Transferase</keyword>
<comment type="function">
    <text evidence="6">Poorly processive, error-prone DNA polymerase involved in untargeted mutagenesis. Copies undamaged DNA at stalled replication forks, which arise in vivo from mismatched or misaligned primer ends. These misaligned primers can be extended by PolIV. Exhibits no 3'-5' exonuclease (proofreading) activity. May be involved in translesional synthesis, in conjunction with the beta clamp from PolIII.</text>
</comment>
<dbReference type="CDD" id="cd03586">
    <property type="entry name" value="PolY_Pol_IV_kappa"/>
    <property type="match status" value="1"/>
</dbReference>
<comment type="catalytic activity">
    <reaction evidence="6">
        <text>DNA(n) + a 2'-deoxyribonucleoside 5'-triphosphate = DNA(n+1) + diphosphate</text>
        <dbReference type="Rhea" id="RHEA:22508"/>
        <dbReference type="Rhea" id="RHEA-COMP:17339"/>
        <dbReference type="Rhea" id="RHEA-COMP:17340"/>
        <dbReference type="ChEBI" id="CHEBI:33019"/>
        <dbReference type="ChEBI" id="CHEBI:61560"/>
        <dbReference type="ChEBI" id="CHEBI:173112"/>
        <dbReference type="EC" id="2.7.7.7"/>
    </reaction>
</comment>
<gene>
    <name evidence="6" type="primary">dinB</name>
    <name evidence="8" type="ORF">WMO66_07275</name>
</gene>
<evidence type="ECO:0000256" key="4">
    <source>
        <dbReference type="ARBA" id="ARBA00022763"/>
    </source>
</evidence>
<dbReference type="Pfam" id="PF11799">
    <property type="entry name" value="IMS_C"/>
    <property type="match status" value="1"/>
</dbReference>
<dbReference type="Gene3D" id="3.40.1170.60">
    <property type="match status" value="1"/>
</dbReference>
<dbReference type="Gene3D" id="1.10.150.20">
    <property type="entry name" value="5' to 3' exonuclease, C-terminal subdomain"/>
    <property type="match status" value="1"/>
</dbReference>
<evidence type="ECO:0000256" key="1">
    <source>
        <dbReference type="ARBA" id="ARBA00010945"/>
    </source>
</evidence>
<keyword evidence="6" id="KW-0234">DNA repair</keyword>
<keyword evidence="9" id="KW-1185">Reference proteome</keyword>
<dbReference type="HAMAP" id="MF_01113">
    <property type="entry name" value="DNApol_IV"/>
    <property type="match status" value="1"/>
</dbReference>
<evidence type="ECO:0000256" key="2">
    <source>
        <dbReference type="ARBA" id="ARBA00022457"/>
    </source>
</evidence>
<keyword evidence="6" id="KW-0460">Magnesium</keyword>
<feature type="binding site" evidence="6">
    <location>
        <position position="106"/>
    </location>
    <ligand>
        <name>Mg(2+)</name>
        <dbReference type="ChEBI" id="CHEBI:18420"/>
    </ligand>
</feature>
<keyword evidence="5 6" id="KW-0239">DNA-directed DNA polymerase</keyword>
<dbReference type="InterPro" id="IPR050116">
    <property type="entry name" value="DNA_polymerase-Y"/>
</dbReference>
<keyword evidence="6" id="KW-0235">DNA replication</keyword>
<feature type="active site" evidence="6">
    <location>
        <position position="107"/>
    </location>
</feature>
<dbReference type="PROSITE" id="PS50173">
    <property type="entry name" value="UMUC"/>
    <property type="match status" value="1"/>
</dbReference>
<reference evidence="8 9" key="1">
    <citation type="submission" date="2024-03" db="EMBL/GenBank/DDBJ databases">
        <title>Human intestinal bacterial collection.</title>
        <authorList>
            <person name="Pauvert C."/>
            <person name="Hitch T.C.A."/>
            <person name="Clavel T."/>
        </authorList>
    </citation>
    <scope>NUCLEOTIDE SEQUENCE [LARGE SCALE GENOMIC DNA]</scope>
    <source>
        <strain evidence="8 9">CLA-AA-H192</strain>
    </source>
</reference>
<evidence type="ECO:0000256" key="3">
    <source>
        <dbReference type="ARBA" id="ARBA00022695"/>
    </source>
</evidence>
<accession>A0ABV1G6K2</accession>
<dbReference type="SUPFAM" id="SSF100879">
    <property type="entry name" value="Lesion bypass DNA polymerase (Y-family), little finger domain"/>
    <property type="match status" value="1"/>
</dbReference>
<comment type="similarity">
    <text evidence="1 6">Belongs to the DNA polymerase type-Y family.</text>
</comment>
<keyword evidence="2 6" id="KW-0515">Mutator protein</keyword>
<sequence length="413" mass="46154">MQNHAILHSDLNCFYASVETMLDPSLRGKAVAVCGCTEDRHGIVLAKSELAKKAGVKTGMVNWEAKQCCRDLIIVPPQYDQYLKYSKLTQAIYQRYTDMVEPFGMDECWLDVTGSRCVCGDARTIAENIRCSVKEELGLTVSIGVSFNKVFAKLGSDLKKPDAITEISPESYKEKVWPLPCSDMIYCGPATTKKLAQYGIHTIGEVAGCDPLFLKGLLGVNGLALWTYANGRDHSRVMHKDFVSPVKSVGHGITCVSDLENEEEVWKVIFALSQDIGHRLRLHNLATRTVQVHVRGNDLFGSQYQCKLPLKTQLPSEIAAAAFRSFKERYPWNTKVRAVTVRAIELSPKDSAEQLTLFDNVQHRMAMEKVQDAVEEIRGRFGKSAITYACLMGDLKMPMDGRDKVKMPGLMYQ</sequence>
<dbReference type="PANTHER" id="PTHR11076">
    <property type="entry name" value="DNA REPAIR POLYMERASE UMUC / TRANSFERASE FAMILY MEMBER"/>
    <property type="match status" value="1"/>
</dbReference>
<comment type="cofactor">
    <cofactor evidence="6">
        <name>Mg(2+)</name>
        <dbReference type="ChEBI" id="CHEBI:18420"/>
    </cofactor>
    <text evidence="6">Binds 2 magnesium ions per subunit.</text>
</comment>
<dbReference type="Gene3D" id="3.30.70.270">
    <property type="match status" value="1"/>
</dbReference>
<keyword evidence="6" id="KW-0479">Metal-binding</keyword>
<dbReference type="InterPro" id="IPR022880">
    <property type="entry name" value="DNApol_IV"/>
</dbReference>
<organism evidence="8 9">
    <name type="scientific">Faecousia intestinalis</name>
    <dbReference type="NCBI Taxonomy" id="3133167"/>
    <lineage>
        <taxon>Bacteria</taxon>
        <taxon>Bacillati</taxon>
        <taxon>Bacillota</taxon>
        <taxon>Clostridia</taxon>
        <taxon>Eubacteriales</taxon>
        <taxon>Oscillospiraceae</taxon>
        <taxon>Faecousia</taxon>
    </lineage>
</organism>
<comment type="subcellular location">
    <subcellularLocation>
        <location evidence="6">Cytoplasm</location>
    </subcellularLocation>
</comment>